<evidence type="ECO:0000313" key="6">
    <source>
        <dbReference type="EMBL" id="BAK11958.1"/>
    </source>
</evidence>
<comment type="similarity">
    <text evidence="2">Belongs to the peptidase U62 family.</text>
</comment>
<reference evidence="7" key="1">
    <citation type="journal article" date="2012" name="Appl. Microbiol. Biotechnol.">
        <title>The complete genome sequence of Pantoea ananatis AJ13355, an organism with great biotechnological potential.</title>
        <authorList>
            <person name="Hara Y."/>
            <person name="Kadotani N."/>
            <person name="Izui H."/>
            <person name="Katashkina J.I."/>
            <person name="Kuvaeva T.M."/>
            <person name="Andreeva I.G."/>
            <person name="Golubeva L.I."/>
            <person name="Malko D.B."/>
            <person name="Makeev V.J."/>
            <person name="Mashko S.V."/>
            <person name="Kozlov Y.I."/>
        </authorList>
    </citation>
    <scope>NUCLEOTIDE SEQUENCE [LARGE SCALE GENOMIC DNA]</scope>
    <source>
        <strain evidence="7">AJ13355</strain>
    </source>
</reference>
<evidence type="ECO:0000259" key="5">
    <source>
        <dbReference type="Pfam" id="PF19290"/>
    </source>
</evidence>
<dbReference type="InterPro" id="IPR045570">
    <property type="entry name" value="Metalloprtase-TldD/E_cen_dom"/>
</dbReference>
<proteinExistence type="inferred from homology"/>
<dbReference type="InterPro" id="IPR036059">
    <property type="entry name" value="TldD/PmbA_sf"/>
</dbReference>
<feature type="domain" description="Metalloprotease TldD/E central" evidence="5">
    <location>
        <begin position="131"/>
        <end position="236"/>
    </location>
</feature>
<dbReference type="Pfam" id="PF19289">
    <property type="entry name" value="PmbA_TldD_3rd"/>
    <property type="match status" value="1"/>
</dbReference>
<protein>
    <submittedName>
        <fullName evidence="6">Protein PmbA</fullName>
    </submittedName>
</protein>
<dbReference type="PANTHER" id="PTHR43421:SF1">
    <property type="entry name" value="METALLOPROTEASE PMBA"/>
    <property type="match status" value="1"/>
</dbReference>
<comment type="function">
    <text evidence="1">Probable metalloprotease.</text>
</comment>
<dbReference type="Gene3D" id="3.30.2290.10">
    <property type="entry name" value="PmbA/TldD superfamily"/>
    <property type="match status" value="1"/>
</dbReference>
<gene>
    <name evidence="6" type="primary">pmbA</name>
    <name evidence="6" type="ordered locus">PAJ_1878</name>
</gene>
<dbReference type="AlphaFoldDB" id="A0A0H3KY28"/>
<evidence type="ECO:0000256" key="2">
    <source>
        <dbReference type="ARBA" id="ARBA00005836"/>
    </source>
</evidence>
<dbReference type="Pfam" id="PF19290">
    <property type="entry name" value="PmbA_TldD_2nd"/>
    <property type="match status" value="1"/>
</dbReference>
<organism evidence="6 7">
    <name type="scientific">Pantoea ananatis (strain AJ13355)</name>
    <dbReference type="NCBI Taxonomy" id="932677"/>
    <lineage>
        <taxon>Bacteria</taxon>
        <taxon>Pseudomonadati</taxon>
        <taxon>Pseudomonadota</taxon>
        <taxon>Gammaproteobacteria</taxon>
        <taxon>Enterobacterales</taxon>
        <taxon>Erwiniaceae</taxon>
        <taxon>Pantoea</taxon>
    </lineage>
</organism>
<accession>A0A0H3KY28</accession>
<dbReference type="InterPro" id="IPR045569">
    <property type="entry name" value="Metalloprtase-TldD/E_C"/>
</dbReference>
<dbReference type="InterPro" id="IPR035068">
    <property type="entry name" value="TldD/PmbA_N"/>
</dbReference>
<dbReference type="GO" id="GO:0006508">
    <property type="term" value="P:proteolysis"/>
    <property type="evidence" value="ECO:0007669"/>
    <property type="project" value="InterPro"/>
</dbReference>
<dbReference type="GO" id="GO:0008237">
    <property type="term" value="F:metallopeptidase activity"/>
    <property type="evidence" value="ECO:0007669"/>
    <property type="project" value="InterPro"/>
</dbReference>
<dbReference type="OrthoDB" id="9803618at2"/>
<dbReference type="EMBL" id="AP012032">
    <property type="protein sequence ID" value="BAK11958.1"/>
    <property type="molecule type" value="Genomic_DNA"/>
</dbReference>
<dbReference type="KEGG" id="paj:PAJ_1878"/>
<dbReference type="PANTHER" id="PTHR43421">
    <property type="entry name" value="METALLOPROTEASE PMBA"/>
    <property type="match status" value="1"/>
</dbReference>
<feature type="domain" description="Metalloprotease TldD/E N-terminal" evidence="3">
    <location>
        <begin position="40"/>
        <end position="103"/>
    </location>
</feature>
<dbReference type="InterPro" id="IPR047657">
    <property type="entry name" value="PmbA"/>
</dbReference>
<evidence type="ECO:0000256" key="1">
    <source>
        <dbReference type="ARBA" id="ARBA00002796"/>
    </source>
</evidence>
<name>A0A0H3KY28_PANAA</name>
<dbReference type="HOGENOM" id="CLU_026425_0_0_6"/>
<evidence type="ECO:0000259" key="3">
    <source>
        <dbReference type="Pfam" id="PF01523"/>
    </source>
</evidence>
<dbReference type="PATRIC" id="fig|932677.3.peg.2186"/>
<dbReference type="SUPFAM" id="SSF111283">
    <property type="entry name" value="Putative modulator of DNA gyrase, PmbA/TldD"/>
    <property type="match status" value="1"/>
</dbReference>
<dbReference type="InterPro" id="IPR002510">
    <property type="entry name" value="Metalloprtase-TldD/E_N"/>
</dbReference>
<dbReference type="Pfam" id="PF01523">
    <property type="entry name" value="PmbA_TldD_1st"/>
    <property type="match status" value="1"/>
</dbReference>
<feature type="domain" description="Metalloprotease TldD/E C-terminal" evidence="4">
    <location>
        <begin position="244"/>
        <end position="456"/>
    </location>
</feature>
<sequence>MMHKQVAAMANTLAHSRVQLSDLADSVIRMALQEGASDAQVMFNESTGLLLEMRQGRLKTRTRASQSSLFLTVYRGHHQGTTSSTNYSSASLRETVQAACRIAGYTGEDRFAGLAEARFLCRASDELDLWHPWNLDEADATALAQRIEAGIVSAGDDVISDGVTVHTGHSDCFIMNSHGFSCSERQSNHLMAARALARKQNRSLLDFHFSVARHAQSLMAPEEIGRRAGNGAIAALDTAPLQGSQRCPVLFDAKCALSLLDHLVQATSGSVLYHRNSFLADRLGETVFSDHVSVTEDPFAPQGLASRSFDGDGIGGTTRKIVNHGILAGFFLSAYAARHLDMAPTGNGWGPGNLSLTSSLTQKGDDFDAMVKKLHTGLIVTSFSGGGPRLINGDYSRSLRGFWAEGGQIRYAVDGVTVAGNLAEMFRNIVAIGTDVITQGALTSGSVLIDNLQVAGR</sequence>
<dbReference type="eggNOG" id="COG0312">
    <property type="taxonomic scope" value="Bacteria"/>
</dbReference>
<evidence type="ECO:0000313" key="7">
    <source>
        <dbReference type="Proteomes" id="UP000006690"/>
    </source>
</evidence>
<evidence type="ECO:0000259" key="4">
    <source>
        <dbReference type="Pfam" id="PF19289"/>
    </source>
</evidence>
<dbReference type="Proteomes" id="UP000006690">
    <property type="component" value="Chromosome"/>
</dbReference>
<dbReference type="GO" id="GO:0005829">
    <property type="term" value="C:cytosol"/>
    <property type="evidence" value="ECO:0007669"/>
    <property type="project" value="TreeGrafter"/>
</dbReference>